<reference evidence="1 2" key="1">
    <citation type="journal article" date="2017" name="Genome Biol.">
        <title>New reference genome sequences of hot pepper reveal the massive evolution of plant disease-resistance genes by retroduplication.</title>
        <authorList>
            <person name="Kim S."/>
            <person name="Park J."/>
            <person name="Yeom S.I."/>
            <person name="Kim Y.M."/>
            <person name="Seo E."/>
            <person name="Kim K.T."/>
            <person name="Kim M.S."/>
            <person name="Lee J.M."/>
            <person name="Cheong K."/>
            <person name="Shin H.S."/>
            <person name="Kim S.B."/>
            <person name="Han K."/>
            <person name="Lee J."/>
            <person name="Park M."/>
            <person name="Lee H.A."/>
            <person name="Lee H.Y."/>
            <person name="Lee Y."/>
            <person name="Oh S."/>
            <person name="Lee J.H."/>
            <person name="Choi E."/>
            <person name="Choi E."/>
            <person name="Lee S.E."/>
            <person name="Jeon J."/>
            <person name="Kim H."/>
            <person name="Choi G."/>
            <person name="Song H."/>
            <person name="Lee J."/>
            <person name="Lee S.C."/>
            <person name="Kwon J.K."/>
            <person name="Lee H.Y."/>
            <person name="Koo N."/>
            <person name="Hong Y."/>
            <person name="Kim R.W."/>
            <person name="Kang W.H."/>
            <person name="Huh J.H."/>
            <person name="Kang B.C."/>
            <person name="Yang T.J."/>
            <person name="Lee Y.H."/>
            <person name="Bennetzen J.L."/>
            <person name="Choi D."/>
        </authorList>
    </citation>
    <scope>NUCLEOTIDE SEQUENCE [LARGE SCALE GENOMIC DNA]</scope>
    <source>
        <strain evidence="2">cv. PBC81</strain>
    </source>
</reference>
<dbReference type="Proteomes" id="UP000224567">
    <property type="component" value="Unassembled WGS sequence"/>
</dbReference>
<comment type="caution">
    <text evidence="1">The sequence shown here is derived from an EMBL/GenBank/DDBJ whole genome shotgun (WGS) entry which is preliminary data.</text>
</comment>
<organism evidence="1 2">
    <name type="scientific">Capsicum baccatum</name>
    <name type="common">Peruvian pepper</name>
    <dbReference type="NCBI Taxonomy" id="33114"/>
    <lineage>
        <taxon>Eukaryota</taxon>
        <taxon>Viridiplantae</taxon>
        <taxon>Streptophyta</taxon>
        <taxon>Embryophyta</taxon>
        <taxon>Tracheophyta</taxon>
        <taxon>Spermatophyta</taxon>
        <taxon>Magnoliopsida</taxon>
        <taxon>eudicotyledons</taxon>
        <taxon>Gunneridae</taxon>
        <taxon>Pentapetalae</taxon>
        <taxon>asterids</taxon>
        <taxon>lamiids</taxon>
        <taxon>Solanales</taxon>
        <taxon>Solanaceae</taxon>
        <taxon>Solanoideae</taxon>
        <taxon>Capsiceae</taxon>
        <taxon>Capsicum</taxon>
    </lineage>
</organism>
<proteinExistence type="predicted"/>
<dbReference type="AlphaFoldDB" id="A0A2G2XN74"/>
<evidence type="ECO:0000313" key="2">
    <source>
        <dbReference type="Proteomes" id="UP000224567"/>
    </source>
</evidence>
<reference evidence="2" key="2">
    <citation type="journal article" date="2017" name="J. Anim. Genet.">
        <title>Multiple reference genome sequences of hot pepper reveal the massive evolution of plant disease resistance genes by retroduplication.</title>
        <authorList>
            <person name="Kim S."/>
            <person name="Park J."/>
            <person name="Yeom S.-I."/>
            <person name="Kim Y.-M."/>
            <person name="Seo E."/>
            <person name="Kim K.-T."/>
            <person name="Kim M.-S."/>
            <person name="Lee J.M."/>
            <person name="Cheong K."/>
            <person name="Shin H.-S."/>
            <person name="Kim S.-B."/>
            <person name="Han K."/>
            <person name="Lee J."/>
            <person name="Park M."/>
            <person name="Lee H.-A."/>
            <person name="Lee H.-Y."/>
            <person name="Lee Y."/>
            <person name="Oh S."/>
            <person name="Lee J.H."/>
            <person name="Choi E."/>
            <person name="Choi E."/>
            <person name="Lee S.E."/>
            <person name="Jeon J."/>
            <person name="Kim H."/>
            <person name="Choi G."/>
            <person name="Song H."/>
            <person name="Lee J."/>
            <person name="Lee S.-C."/>
            <person name="Kwon J.-K."/>
            <person name="Lee H.-Y."/>
            <person name="Koo N."/>
            <person name="Hong Y."/>
            <person name="Kim R.W."/>
            <person name="Kang W.-H."/>
            <person name="Huh J.H."/>
            <person name="Kang B.-C."/>
            <person name="Yang T.-J."/>
            <person name="Lee Y.-H."/>
            <person name="Bennetzen J.L."/>
            <person name="Choi D."/>
        </authorList>
    </citation>
    <scope>NUCLEOTIDE SEQUENCE [LARGE SCALE GENOMIC DNA]</scope>
    <source>
        <strain evidence="2">cv. PBC81</strain>
    </source>
</reference>
<keyword evidence="2" id="KW-1185">Reference proteome</keyword>
<accession>A0A2G2XN74</accession>
<dbReference type="EMBL" id="MLFT02000001">
    <property type="protein sequence ID" value="PHT58944.1"/>
    <property type="molecule type" value="Genomic_DNA"/>
</dbReference>
<protein>
    <submittedName>
        <fullName evidence="1">Uncharacterized protein</fullName>
    </submittedName>
</protein>
<gene>
    <name evidence="1" type="ORF">CQW23_01307</name>
</gene>
<sequence length="153" mass="16904">MNPEGSNYQDIGDSQIAYSDYCIAPGSAEFANTPFRKSTAVIDEKHGAGSNSAIHELLKCSACMNLMYPPIYQKDVLKPILLIRIFTGFAEEKKSNLHVSELLDYGERSKLPFVIKVSAESPFLGTIAPCWAPMQWAMRCVGHKCDGHSDMSI</sequence>
<dbReference type="STRING" id="33114.A0A2G2XN74"/>
<name>A0A2G2XN74_CAPBA</name>
<evidence type="ECO:0000313" key="1">
    <source>
        <dbReference type="EMBL" id="PHT58944.1"/>
    </source>
</evidence>